<dbReference type="EMBL" id="GGEC01027632">
    <property type="protein sequence ID" value="MBX08116.1"/>
    <property type="molecule type" value="Transcribed_RNA"/>
</dbReference>
<evidence type="ECO:0000313" key="1">
    <source>
        <dbReference type="EMBL" id="MBX08116.1"/>
    </source>
</evidence>
<proteinExistence type="predicted"/>
<organism evidence="1">
    <name type="scientific">Rhizophora mucronata</name>
    <name type="common">Asiatic mangrove</name>
    <dbReference type="NCBI Taxonomy" id="61149"/>
    <lineage>
        <taxon>Eukaryota</taxon>
        <taxon>Viridiplantae</taxon>
        <taxon>Streptophyta</taxon>
        <taxon>Embryophyta</taxon>
        <taxon>Tracheophyta</taxon>
        <taxon>Spermatophyta</taxon>
        <taxon>Magnoliopsida</taxon>
        <taxon>eudicotyledons</taxon>
        <taxon>Gunneridae</taxon>
        <taxon>Pentapetalae</taxon>
        <taxon>rosids</taxon>
        <taxon>fabids</taxon>
        <taxon>Malpighiales</taxon>
        <taxon>Rhizophoraceae</taxon>
        <taxon>Rhizophora</taxon>
    </lineage>
</organism>
<name>A0A2P2KQW1_RHIMU</name>
<accession>A0A2P2KQW1</accession>
<dbReference type="AlphaFoldDB" id="A0A2P2KQW1"/>
<sequence>MIVLKKFANSRVSVELTRLPTQNVQDSRHKIIQHRVTYQNNEHIREAETKDLICST</sequence>
<protein>
    <submittedName>
        <fullName evidence="1">Uncharacterized protein</fullName>
    </submittedName>
</protein>
<reference evidence="1" key="1">
    <citation type="submission" date="2018-02" db="EMBL/GenBank/DDBJ databases">
        <title>Rhizophora mucronata_Transcriptome.</title>
        <authorList>
            <person name="Meera S.P."/>
            <person name="Sreeshan A."/>
            <person name="Augustine A."/>
        </authorList>
    </citation>
    <scope>NUCLEOTIDE SEQUENCE</scope>
    <source>
        <tissue evidence="1">Leaf</tissue>
    </source>
</reference>